<keyword evidence="6" id="KW-1185">Reference proteome</keyword>
<evidence type="ECO:0000256" key="1">
    <source>
        <dbReference type="ARBA" id="ARBA00023239"/>
    </source>
</evidence>
<comment type="similarity">
    <text evidence="2">Belongs to the DapA family.</text>
</comment>
<name>A0A433X2N2_9HYPH</name>
<keyword evidence="1 2" id="KW-0456">Lyase</keyword>
<feature type="active site" description="Proton donor/acceptor" evidence="3">
    <location>
        <position position="153"/>
    </location>
</feature>
<sequence length="317" mass="32939">MDQLTNLLTLEDNLPHSDLRGVIAAAATPVTADFSIDVDRLAAHCARLLADGCAFVSSFGTTGEGASFSTAEKIAALRALKAAGASMAHQIPSIMTPSTDEAGGMLAEIAALGCRAALVLPPFYYPVTEEGIVAFFALMLERAGNPDIELLLYNIPQLSRTAFTPSLIDKLVARFGSRIVGLKDSTGDVENGVMLARRYPGLSIFTGDDRVVPALLAAGGAGMIGGMPNVFARDLRALYDAPEGPAGAALLANQAARIDTVNANGSQLALKAALAEVYADPEWARAMPPLVALGETEARGVWDAFLATGFVYGDAAA</sequence>
<gene>
    <name evidence="5" type="ORF">EMQ25_17315</name>
</gene>
<evidence type="ECO:0000313" key="6">
    <source>
        <dbReference type="Proteomes" id="UP000281547"/>
    </source>
</evidence>
<reference evidence="5 6" key="1">
    <citation type="journal article" date="2016" name="Int. J. Syst. Evol. Microbiol.">
        <title>Arsenicitalea aurantiaca gen. nov., sp. nov., a new member of the family Hyphomicrobiaceae, isolated from high-arsenic sediment.</title>
        <authorList>
            <person name="Mu Y."/>
            <person name="Zhou L."/>
            <person name="Zeng X.C."/>
            <person name="Liu L."/>
            <person name="Pan Y."/>
            <person name="Chen X."/>
            <person name="Wang J."/>
            <person name="Li S."/>
            <person name="Li W.J."/>
            <person name="Wang Y."/>
        </authorList>
    </citation>
    <scope>NUCLEOTIDE SEQUENCE [LARGE SCALE GENOMIC DNA]</scope>
    <source>
        <strain evidence="5 6">42-50</strain>
    </source>
</reference>
<dbReference type="Pfam" id="PF00701">
    <property type="entry name" value="DHDPS"/>
    <property type="match status" value="1"/>
</dbReference>
<dbReference type="PIRSF" id="PIRSF001365">
    <property type="entry name" value="DHDPS"/>
    <property type="match status" value="1"/>
</dbReference>
<organism evidence="5 6">
    <name type="scientific">Arsenicitalea aurantiaca</name>
    <dbReference type="NCBI Taxonomy" id="1783274"/>
    <lineage>
        <taxon>Bacteria</taxon>
        <taxon>Pseudomonadati</taxon>
        <taxon>Pseudomonadota</taxon>
        <taxon>Alphaproteobacteria</taxon>
        <taxon>Hyphomicrobiales</taxon>
        <taxon>Devosiaceae</taxon>
        <taxon>Arsenicitalea</taxon>
    </lineage>
</organism>
<evidence type="ECO:0000256" key="4">
    <source>
        <dbReference type="PIRSR" id="PIRSR001365-2"/>
    </source>
</evidence>
<proteinExistence type="inferred from homology"/>
<dbReference type="AlphaFoldDB" id="A0A433X2N2"/>
<accession>A0A433X2N2</accession>
<feature type="binding site" evidence="4">
    <location>
        <position position="224"/>
    </location>
    <ligand>
        <name>pyruvate</name>
        <dbReference type="ChEBI" id="CHEBI:15361"/>
    </ligand>
</feature>
<evidence type="ECO:0000256" key="3">
    <source>
        <dbReference type="PIRSR" id="PIRSR001365-1"/>
    </source>
</evidence>
<dbReference type="InterPro" id="IPR002220">
    <property type="entry name" value="DapA-like"/>
</dbReference>
<dbReference type="EMBL" id="RZNJ01000008">
    <property type="protein sequence ID" value="RUT28343.1"/>
    <property type="molecule type" value="Genomic_DNA"/>
</dbReference>
<evidence type="ECO:0000313" key="5">
    <source>
        <dbReference type="EMBL" id="RUT28343.1"/>
    </source>
</evidence>
<dbReference type="Proteomes" id="UP000281547">
    <property type="component" value="Unassembled WGS sequence"/>
</dbReference>
<feature type="active site" description="Schiff-base intermediate with substrate" evidence="3">
    <location>
        <position position="183"/>
    </location>
</feature>
<evidence type="ECO:0000256" key="2">
    <source>
        <dbReference type="PIRNR" id="PIRNR001365"/>
    </source>
</evidence>
<dbReference type="CDD" id="cd00408">
    <property type="entry name" value="DHDPS-like"/>
    <property type="match status" value="1"/>
</dbReference>
<protein>
    <submittedName>
        <fullName evidence="5">Dihydrodipicolinate synthase family protein</fullName>
    </submittedName>
</protein>
<dbReference type="GO" id="GO:0008840">
    <property type="term" value="F:4-hydroxy-tetrahydrodipicolinate synthase activity"/>
    <property type="evidence" value="ECO:0007669"/>
    <property type="project" value="TreeGrafter"/>
</dbReference>
<dbReference type="SUPFAM" id="SSF51569">
    <property type="entry name" value="Aldolase"/>
    <property type="match status" value="1"/>
</dbReference>
<dbReference type="InterPro" id="IPR013785">
    <property type="entry name" value="Aldolase_TIM"/>
</dbReference>
<dbReference type="PANTHER" id="PTHR12128:SF67">
    <property type="entry name" value="BLR3884 PROTEIN"/>
    <property type="match status" value="1"/>
</dbReference>
<comment type="caution">
    <text evidence="5">The sequence shown here is derived from an EMBL/GenBank/DDBJ whole genome shotgun (WGS) entry which is preliminary data.</text>
</comment>
<dbReference type="SMART" id="SM01130">
    <property type="entry name" value="DHDPS"/>
    <property type="match status" value="1"/>
</dbReference>
<dbReference type="PANTHER" id="PTHR12128">
    <property type="entry name" value="DIHYDRODIPICOLINATE SYNTHASE"/>
    <property type="match status" value="1"/>
</dbReference>
<dbReference type="Gene3D" id="3.20.20.70">
    <property type="entry name" value="Aldolase class I"/>
    <property type="match status" value="1"/>
</dbReference>
<feature type="binding site" evidence="4">
    <location>
        <position position="62"/>
    </location>
    <ligand>
        <name>pyruvate</name>
        <dbReference type="ChEBI" id="CHEBI:15361"/>
    </ligand>
</feature>